<dbReference type="PROSITE" id="PS51471">
    <property type="entry name" value="FE2OG_OXY"/>
    <property type="match status" value="1"/>
</dbReference>
<dbReference type="GO" id="GO:0051213">
    <property type="term" value="F:dioxygenase activity"/>
    <property type="evidence" value="ECO:0007669"/>
    <property type="project" value="UniProtKB-KW"/>
</dbReference>
<dbReference type="PANTHER" id="PTHR31212:SF4">
    <property type="entry name" value="ALPHA-KETOGLUTARATE-DEPENDENT DIOXYGENASE ALKB HOMOLOG 3"/>
    <property type="match status" value="1"/>
</dbReference>
<reference evidence="2 3" key="1">
    <citation type="submission" date="2018-03" db="EMBL/GenBank/DDBJ databases">
        <authorList>
            <person name="Zhou J."/>
            <person name="Li X."/>
            <person name="Xue M."/>
            <person name="Yin J."/>
        </authorList>
    </citation>
    <scope>NUCLEOTIDE SEQUENCE [LARGE SCALE GENOMIC DNA]</scope>
    <source>
        <strain evidence="2 3">SYSU ZJ2214</strain>
    </source>
</reference>
<organism evidence="2 3">
    <name type="scientific">Halomonas litopenaei</name>
    <dbReference type="NCBI Taxonomy" id="2109328"/>
    <lineage>
        <taxon>Bacteria</taxon>
        <taxon>Pseudomonadati</taxon>
        <taxon>Pseudomonadota</taxon>
        <taxon>Gammaproteobacteria</taxon>
        <taxon>Oceanospirillales</taxon>
        <taxon>Halomonadaceae</taxon>
        <taxon>Halomonas</taxon>
    </lineage>
</organism>
<evidence type="ECO:0000313" key="3">
    <source>
        <dbReference type="Proteomes" id="UP000241895"/>
    </source>
</evidence>
<dbReference type="InterPro" id="IPR027450">
    <property type="entry name" value="AlkB-like"/>
</dbReference>
<accession>A0ABX5IU51</accession>
<keyword evidence="2" id="KW-0223">Dioxygenase</keyword>
<dbReference type="EMBL" id="PXNS01000015">
    <property type="protein sequence ID" value="PTL91595.1"/>
    <property type="molecule type" value="Genomic_DNA"/>
</dbReference>
<dbReference type="Proteomes" id="UP000241895">
    <property type="component" value="Unassembled WGS sequence"/>
</dbReference>
<dbReference type="InterPro" id="IPR037151">
    <property type="entry name" value="AlkB-like_sf"/>
</dbReference>
<feature type="domain" description="Fe2OG dioxygenase" evidence="1">
    <location>
        <begin position="123"/>
        <end position="220"/>
    </location>
</feature>
<evidence type="ECO:0000259" key="1">
    <source>
        <dbReference type="PROSITE" id="PS51471"/>
    </source>
</evidence>
<keyword evidence="2" id="KW-0560">Oxidoreductase</keyword>
<evidence type="ECO:0000313" key="2">
    <source>
        <dbReference type="EMBL" id="PTL91595.1"/>
    </source>
</evidence>
<protein>
    <submittedName>
        <fullName evidence="2">Alpha-ketoglutarate-dependent dioxygenase AlkB</fullName>
    </submittedName>
</protein>
<sequence>MPPHDPKALLELLHEAPLEAPSQTLVETPPLYYLPGLISESDASDLQDRLRQELDWQQPELTLYGRSHPIPRQQVWMGDHAYRYSGRDFAPCPWHPTVAALRDRLNDLLERFSAVDKSTPTSAFNSVLINRYRNGEDRMGWHCDNEAELGDCPTIASISLGATRPMRFRWKGRSSEAFNVWLESGSLLWMGPGCQEQLEHALLPRKIPGERINLTFRRLVV</sequence>
<dbReference type="Pfam" id="PF13532">
    <property type="entry name" value="2OG-FeII_Oxy_2"/>
    <property type="match status" value="1"/>
</dbReference>
<dbReference type="InterPro" id="IPR005123">
    <property type="entry name" value="Oxoglu/Fe-dep_dioxygenase_dom"/>
</dbReference>
<dbReference type="SUPFAM" id="SSF51197">
    <property type="entry name" value="Clavaminate synthase-like"/>
    <property type="match status" value="1"/>
</dbReference>
<keyword evidence="3" id="KW-1185">Reference proteome</keyword>
<dbReference type="InterPro" id="IPR032854">
    <property type="entry name" value="ALKBH3"/>
</dbReference>
<dbReference type="PANTHER" id="PTHR31212">
    <property type="entry name" value="ALPHA-KETOGLUTARATE-DEPENDENT DIOXYGENASE ALKB HOMOLOG 3"/>
    <property type="match status" value="1"/>
</dbReference>
<comment type="caution">
    <text evidence="2">The sequence shown here is derived from an EMBL/GenBank/DDBJ whole genome shotgun (WGS) entry which is preliminary data.</text>
</comment>
<proteinExistence type="predicted"/>
<name>A0ABX5IU51_9GAMM</name>
<gene>
    <name evidence="2" type="ORF">C6W88_18770</name>
</gene>
<dbReference type="Gene3D" id="2.60.120.590">
    <property type="entry name" value="Alpha-ketoglutarate-dependent dioxygenase AlkB-like"/>
    <property type="match status" value="1"/>
</dbReference>